<reference evidence="1 2" key="1">
    <citation type="journal article" date="2015" name="Genome Announc.">
        <title>Expanding the biotechnology potential of lactobacilli through comparative genomics of 213 strains and associated genera.</title>
        <authorList>
            <person name="Sun Z."/>
            <person name="Harris H.M."/>
            <person name="McCann A."/>
            <person name="Guo C."/>
            <person name="Argimon S."/>
            <person name="Zhang W."/>
            <person name="Yang X."/>
            <person name="Jeffery I.B."/>
            <person name="Cooney J.C."/>
            <person name="Kagawa T.F."/>
            <person name="Liu W."/>
            <person name="Song Y."/>
            <person name="Salvetti E."/>
            <person name="Wrobel A."/>
            <person name="Rasinkangas P."/>
            <person name="Parkhill J."/>
            <person name="Rea M.C."/>
            <person name="O'Sullivan O."/>
            <person name="Ritari J."/>
            <person name="Douillard F.P."/>
            <person name="Paul Ross R."/>
            <person name="Yang R."/>
            <person name="Briner A.E."/>
            <person name="Felis G.E."/>
            <person name="de Vos W.M."/>
            <person name="Barrangou R."/>
            <person name="Klaenhammer T.R."/>
            <person name="Caufield P.W."/>
            <person name="Cui Y."/>
            <person name="Zhang H."/>
            <person name="O'Toole P.W."/>
        </authorList>
    </citation>
    <scope>NUCLEOTIDE SEQUENCE [LARGE SCALE GENOMIC DNA]</scope>
    <source>
        <strain evidence="1 2">DSM 15945</strain>
    </source>
</reference>
<sequence length="50" mass="5585">MIGANTRVAFGTAAYVPYAVGCYTRTLQPVPGFHEFWSQRKPLCLQNLPL</sequence>
<organism evidence="1 2">
    <name type="scientific">Lacticaseibacillus pantheris DSM 15945 = JCM 12539 = NBRC 106106</name>
    <dbReference type="NCBI Taxonomy" id="1423783"/>
    <lineage>
        <taxon>Bacteria</taxon>
        <taxon>Bacillati</taxon>
        <taxon>Bacillota</taxon>
        <taxon>Bacilli</taxon>
        <taxon>Lactobacillales</taxon>
        <taxon>Lactobacillaceae</taxon>
        <taxon>Lacticaseibacillus</taxon>
    </lineage>
</organism>
<proteinExistence type="predicted"/>
<name>A0A0R1U0W0_9LACO</name>
<keyword evidence="2" id="KW-1185">Reference proteome</keyword>
<accession>A0A0R1U0W0</accession>
<comment type="caution">
    <text evidence="1">The sequence shown here is derived from an EMBL/GenBank/DDBJ whole genome shotgun (WGS) entry which is preliminary data.</text>
</comment>
<evidence type="ECO:0000313" key="2">
    <source>
        <dbReference type="Proteomes" id="UP000051922"/>
    </source>
</evidence>
<gene>
    <name evidence="1" type="ORF">FC50_GL000239</name>
</gene>
<protein>
    <submittedName>
        <fullName evidence="1">Uncharacterized protein</fullName>
    </submittedName>
</protein>
<dbReference type="AlphaFoldDB" id="A0A0R1U0W0"/>
<dbReference type="PATRIC" id="fig|1423783.4.peg.248"/>
<evidence type="ECO:0000313" key="1">
    <source>
        <dbReference type="EMBL" id="KRL87036.1"/>
    </source>
</evidence>
<dbReference type="EMBL" id="AZFJ01000036">
    <property type="protein sequence ID" value="KRL87036.1"/>
    <property type="molecule type" value="Genomic_DNA"/>
</dbReference>
<dbReference type="Proteomes" id="UP000051922">
    <property type="component" value="Unassembled WGS sequence"/>
</dbReference>